<dbReference type="GO" id="GO:0006635">
    <property type="term" value="P:fatty acid beta-oxidation"/>
    <property type="evidence" value="ECO:0007669"/>
    <property type="project" value="TreeGrafter"/>
</dbReference>
<keyword evidence="4" id="KW-0443">Lipid metabolism</keyword>
<dbReference type="PROSITE" id="PS00166">
    <property type="entry name" value="ENOYL_COA_HYDRATASE"/>
    <property type="match status" value="1"/>
</dbReference>
<feature type="signal peptide" evidence="8">
    <location>
        <begin position="1"/>
        <end position="18"/>
    </location>
</feature>
<dbReference type="InterPro" id="IPR018376">
    <property type="entry name" value="Enoyl-CoA_hyd/isom_CS"/>
</dbReference>
<dbReference type="EMBL" id="JADXDR010000123">
    <property type="protein sequence ID" value="KAI7838571.1"/>
    <property type="molecule type" value="Genomic_DNA"/>
</dbReference>
<dbReference type="InterPro" id="IPR029045">
    <property type="entry name" value="ClpP/crotonase-like_dom_sf"/>
</dbReference>
<dbReference type="GO" id="GO:0004300">
    <property type="term" value="F:enoyl-CoA hydratase activity"/>
    <property type="evidence" value="ECO:0007669"/>
    <property type="project" value="UniProtKB-EC"/>
</dbReference>
<comment type="similarity">
    <text evidence="1 7">Belongs to the enoyl-CoA hydratase/isomerase family.</text>
</comment>
<dbReference type="PANTHER" id="PTHR11941:SF54">
    <property type="entry name" value="ENOYL-COA HYDRATASE, MITOCHONDRIAL"/>
    <property type="match status" value="1"/>
</dbReference>
<dbReference type="Pfam" id="PF00378">
    <property type="entry name" value="ECH_1"/>
    <property type="match status" value="1"/>
</dbReference>
<dbReference type="AlphaFoldDB" id="A0AAD5DKE2"/>
<keyword evidence="5" id="KW-0456">Lyase</keyword>
<dbReference type="CDD" id="cd06558">
    <property type="entry name" value="crotonase-like"/>
    <property type="match status" value="1"/>
</dbReference>
<dbReference type="Pfam" id="PF13911">
    <property type="entry name" value="AhpC-TSA_2"/>
    <property type="match status" value="1"/>
</dbReference>
<keyword evidence="8" id="KW-0732">Signal</keyword>
<proteinExistence type="inferred from homology"/>
<comment type="caution">
    <text evidence="9">The sequence shown here is derived from an EMBL/GenBank/DDBJ whole genome shotgun (WGS) entry which is preliminary data.</text>
</comment>
<evidence type="ECO:0000256" key="5">
    <source>
        <dbReference type="ARBA" id="ARBA00023239"/>
    </source>
</evidence>
<feature type="chain" id="PRO_5042112007" description="Probable enoyl-CoA hydratase, mitochondrial" evidence="8">
    <location>
        <begin position="19"/>
        <end position="620"/>
    </location>
</feature>
<keyword evidence="10" id="KW-1185">Reference proteome</keyword>
<sequence length="620" mass="64971">MSAIRALGRLAVVSGGLAQLGCTAAAGAATAATAAAAPGAAAAALSWRRRYSSEAADAWDAMRVGFSSIEAEVEGGVATITVARPEALNALNKQVMQELVSACLFLDRNHPSAKVIIVTGSGDKAFAAGADIKEMATLSYADAYNSSLLNGWETLRTVRKPIIAAVNGYALGGGCELAMMCDIILASDKAQFGQPEITLGVIPGMGGTQRLTRAVGKSRAMEMILTGQRIGAAEAERIGLVSRVVPAAELMAEARKLASKIAEFSTPVVEKAKECVLVAQEQSLGEGLRFEKREFWSCWALDDQKEGMGAFVQKRKPAFTHKCNARPLPPELQTLPPPTLAGHRGLAGVHGPFASSSASSSAGSATGDYPALQGRTVYSAASGAEVELPSLWRAEPGKRCIVVFLTHFADLSSTELAQKLKAVLPELQGAGVGVIAVGLGNVAAARKFADLLQFPLDLLYADPMGDLYTALGFSRGALPDAPVSPYAKLLLMLAGIESPGTIQEVLRGYVGDRSAKPVFAQDSNLFDVLGRGYQRPFELATLRLYNMNTVLGNWKDLAPTNTRLLTQQGGCIAFDGQTTIFRHADTGILKYADVDALVAAVLPGAAPAGAAPTQVTRTLL</sequence>
<accession>A0AAD5DKE2</accession>
<dbReference type="Gene3D" id="3.90.226.10">
    <property type="entry name" value="2-enoyl-CoA Hydratase, Chain A, domain 1"/>
    <property type="match status" value="1"/>
</dbReference>
<dbReference type="InterPro" id="IPR001753">
    <property type="entry name" value="Enoyl-CoA_hydra/iso"/>
</dbReference>
<dbReference type="FunFam" id="3.90.226.10:FF:000019">
    <property type="entry name" value="Enoyl-CoA hydratase, mitochondrial"/>
    <property type="match status" value="1"/>
</dbReference>
<evidence type="ECO:0000256" key="3">
    <source>
        <dbReference type="ARBA" id="ARBA00022832"/>
    </source>
</evidence>
<evidence type="ECO:0000256" key="2">
    <source>
        <dbReference type="ARBA" id="ARBA00012076"/>
    </source>
</evidence>
<dbReference type="SUPFAM" id="SSF52096">
    <property type="entry name" value="ClpP/crotonase"/>
    <property type="match status" value="1"/>
</dbReference>
<evidence type="ECO:0000313" key="9">
    <source>
        <dbReference type="EMBL" id="KAI7838571.1"/>
    </source>
</evidence>
<dbReference type="Gene3D" id="1.10.12.10">
    <property type="entry name" value="Lyase 2-enoyl-coa Hydratase, Chain A, domain 2"/>
    <property type="match status" value="1"/>
</dbReference>
<dbReference type="FunFam" id="1.10.12.10:FF:000001">
    <property type="entry name" value="Probable enoyl-CoA hydratase, mitochondrial"/>
    <property type="match status" value="1"/>
</dbReference>
<evidence type="ECO:0000256" key="1">
    <source>
        <dbReference type="ARBA" id="ARBA00005254"/>
    </source>
</evidence>
<dbReference type="Proteomes" id="UP001205105">
    <property type="component" value="Unassembled WGS sequence"/>
</dbReference>
<reference evidence="9" key="1">
    <citation type="submission" date="2020-11" db="EMBL/GenBank/DDBJ databases">
        <title>Chlorella ohadii genome sequencing and assembly.</title>
        <authorList>
            <person name="Murik O."/>
            <person name="Treves H."/>
            <person name="Kedem I."/>
            <person name="Shotland Y."/>
            <person name="Kaplan A."/>
        </authorList>
    </citation>
    <scope>NUCLEOTIDE SEQUENCE</scope>
    <source>
        <strain evidence="9">1</strain>
    </source>
</reference>
<protein>
    <recommendedName>
        <fullName evidence="6">Probable enoyl-CoA hydratase, mitochondrial</fullName>
        <ecNumber evidence="2">4.2.1.17</ecNumber>
    </recommendedName>
</protein>
<dbReference type="InterPro" id="IPR014748">
    <property type="entry name" value="Enoyl-CoA_hydra_C"/>
</dbReference>
<evidence type="ECO:0000256" key="8">
    <source>
        <dbReference type="SAM" id="SignalP"/>
    </source>
</evidence>
<evidence type="ECO:0000313" key="10">
    <source>
        <dbReference type="Proteomes" id="UP001205105"/>
    </source>
</evidence>
<dbReference type="PANTHER" id="PTHR11941">
    <property type="entry name" value="ENOYL-COA HYDRATASE-RELATED"/>
    <property type="match status" value="1"/>
</dbReference>
<name>A0AAD5DKE2_9CHLO</name>
<dbReference type="EC" id="4.2.1.17" evidence="2"/>
<keyword evidence="3" id="KW-0276">Fatty acid metabolism</keyword>
<evidence type="ECO:0000256" key="7">
    <source>
        <dbReference type="RuleBase" id="RU003707"/>
    </source>
</evidence>
<evidence type="ECO:0000256" key="4">
    <source>
        <dbReference type="ARBA" id="ARBA00023098"/>
    </source>
</evidence>
<evidence type="ECO:0000256" key="6">
    <source>
        <dbReference type="ARBA" id="ARBA00073937"/>
    </source>
</evidence>
<dbReference type="InterPro" id="IPR032801">
    <property type="entry name" value="PXL2A/B/C"/>
</dbReference>
<gene>
    <name evidence="9" type="ORF">COHA_007643</name>
</gene>
<organism evidence="9 10">
    <name type="scientific">Chlorella ohadii</name>
    <dbReference type="NCBI Taxonomy" id="2649997"/>
    <lineage>
        <taxon>Eukaryota</taxon>
        <taxon>Viridiplantae</taxon>
        <taxon>Chlorophyta</taxon>
        <taxon>core chlorophytes</taxon>
        <taxon>Trebouxiophyceae</taxon>
        <taxon>Chlorellales</taxon>
        <taxon>Chlorellaceae</taxon>
        <taxon>Chlorella clade</taxon>
        <taxon>Chlorella</taxon>
    </lineage>
</organism>